<dbReference type="EnsemblPlants" id="ORUFI03G06850.2">
    <property type="protein sequence ID" value="ORUFI03G06850.2"/>
    <property type="gene ID" value="ORUFI03G06850"/>
</dbReference>
<dbReference type="Gene3D" id="3.30.750.24">
    <property type="entry name" value="STAS domain"/>
    <property type="match status" value="2"/>
</dbReference>
<keyword evidence="2" id="KW-0813">Transport</keyword>
<dbReference type="NCBIfam" id="TIGR00815">
    <property type="entry name" value="sulP"/>
    <property type="match status" value="2"/>
</dbReference>
<sequence>MEDTAAAVETPVTVSTFGVSRHPDTARLVLSSPKPPGVREEFVGVVRKAFRPRASGGGGAGRTPPARWGWALTALQTVFPVLQWGRTYNFKLFRSDVMAGLTLASLGIPQSIGYANLAKLDPQYDTSVVPPLIYAVMGTSREIAIGPVAVVSLLLSSMVSKIVDPAVDPVTYRALVFTVTFLAGVFQVSFGLFRLGFLVDFLSHAAIVGFMAGAAIVIGLQQLKGLLGLSHFTNSTDVVSVIKAVCSALRDPWHPGNFLIGCSFLIFILAMRFIGRRYKKLFWLSAISPLLSVILSTAAVYATRADKHGVKIIQRVHAGLNPSSASQLRLSGPYTVDCAKTAIICAVIALTEAIAVGRSFASIRGYKLDGNKEMIAMGCSNVAGSLSSCYVATGSFSRTAVNFSAGARSTVSNIVMSITVFIALELLMKSLYYTPIAVLASIILSALPGLIDIKEALSIWKVDKMDFLTCLGAFVGVLFGSVEIGLAVALAISFAKIIIQSIRPQVEVLGRLQGTNIFCSIRQYPVACRIPSVLTIRIDTSFLCFINSTFIKERIIEWIREEVETSDEKARERVQSVILDMSNVVNIDTSGISALEEIHKELASLSIQMAIAGPGWQAIQKMKLAGVVDQVGGDWIFLTVGEAVEACPCGKWRASERGKKRRREEDEGQRRRRKAAMGNKSIGYATLAKLDPQYDTSVVPPLVYAVTGSSREIAIGPVAIVSLLLSSMIQKIVDPSVDPAFYRKMVFTVTFLTGVFQFAFGLFRLGFLVDFLSHAAIVGFMGGAAIVIGLQQLKGLLGLSHFTNRTDVVSVTKAVWVSVHETWHPENVFIGCSFFMFILAMRFIGRKYKKLFWVSAIAPVLSVALSTLFVYATRADKHGVKIIQKVNSGINASSVEQIDLKGGYAAECAKIALVCAVIALTEAVAVGRSFSAINGYRLDGNKEMVAMGFMNIAGSLSSCYVATGSFSRTAVNFAAGCKTTVSNIIMAATVMVALELLTKLLYYTPVSILASIILSALPGLINVQEVCFLWKVDKMDFLTCMGSFLGVLFGSVEIGLSVALLVSFAKIIIQSIWPQVEILGRLQGTEIFCNVKQYPVVHETPTVLTVRIETSFLCFVNSSSIKEKIMGWVTDEREAFRSVVLDMSNVVNMDTSGLAALEELHKELACLGIQMAIAKPGWQVIHKMKLARLVDGIGEGWFFLTVGEAVEACLANKAGNALECC</sequence>
<dbReference type="Proteomes" id="UP000008022">
    <property type="component" value="Unassembled WGS sequence"/>
</dbReference>
<comment type="subcellular location">
    <subcellularLocation>
        <location evidence="1">Membrane</location>
        <topology evidence="1">Multi-pass membrane protein</topology>
    </subcellularLocation>
</comment>
<dbReference type="PANTHER" id="PTHR11814">
    <property type="entry name" value="SULFATE TRANSPORTER"/>
    <property type="match status" value="1"/>
</dbReference>
<feature type="compositionally biased region" description="Basic and acidic residues" evidence="6">
    <location>
        <begin position="654"/>
        <end position="669"/>
    </location>
</feature>
<feature type="transmembrane region" description="Helical" evidence="7">
    <location>
        <begin position="205"/>
        <end position="223"/>
    </location>
</feature>
<dbReference type="Pfam" id="PF01740">
    <property type="entry name" value="STAS"/>
    <property type="match status" value="2"/>
</dbReference>
<organism evidence="9 10">
    <name type="scientific">Oryza rufipogon</name>
    <name type="common">Brownbeard rice</name>
    <name type="synonym">Asian wild rice</name>
    <dbReference type="NCBI Taxonomy" id="4529"/>
    <lineage>
        <taxon>Eukaryota</taxon>
        <taxon>Viridiplantae</taxon>
        <taxon>Streptophyta</taxon>
        <taxon>Embryophyta</taxon>
        <taxon>Tracheophyta</taxon>
        <taxon>Spermatophyta</taxon>
        <taxon>Magnoliopsida</taxon>
        <taxon>Liliopsida</taxon>
        <taxon>Poales</taxon>
        <taxon>Poaceae</taxon>
        <taxon>BOP clade</taxon>
        <taxon>Oryzoideae</taxon>
        <taxon>Oryzeae</taxon>
        <taxon>Oryzinae</taxon>
        <taxon>Oryza</taxon>
    </lineage>
</organism>
<reference evidence="10" key="1">
    <citation type="submission" date="2013-06" db="EMBL/GenBank/DDBJ databases">
        <authorList>
            <person name="Zhao Q."/>
        </authorList>
    </citation>
    <scope>NUCLEOTIDE SEQUENCE</scope>
    <source>
        <strain evidence="10">cv. W1943</strain>
    </source>
</reference>
<evidence type="ECO:0000256" key="5">
    <source>
        <dbReference type="ARBA" id="ARBA00023136"/>
    </source>
</evidence>
<evidence type="ECO:0000256" key="1">
    <source>
        <dbReference type="ARBA" id="ARBA00004141"/>
    </source>
</evidence>
<feature type="transmembrane region" description="Helical" evidence="7">
    <location>
        <begin position="745"/>
        <end position="763"/>
    </location>
</feature>
<evidence type="ECO:0000256" key="3">
    <source>
        <dbReference type="ARBA" id="ARBA00022692"/>
    </source>
</evidence>
<feature type="transmembrane region" description="Helical" evidence="7">
    <location>
        <begin position="1041"/>
        <end position="1065"/>
    </location>
</feature>
<feature type="transmembrane region" description="Helical" evidence="7">
    <location>
        <begin position="471"/>
        <end position="495"/>
    </location>
</feature>
<evidence type="ECO:0000313" key="9">
    <source>
        <dbReference type="EnsemblPlants" id="ORUFI03G06850.2"/>
    </source>
</evidence>
<proteinExistence type="predicted"/>
<dbReference type="InterPro" id="IPR002645">
    <property type="entry name" value="STAS_dom"/>
</dbReference>
<dbReference type="SUPFAM" id="SSF52091">
    <property type="entry name" value="SpoIIaa-like"/>
    <property type="match status" value="2"/>
</dbReference>
<dbReference type="HOGENOM" id="CLU_005885_0_0_1"/>
<evidence type="ECO:0000256" key="7">
    <source>
        <dbReference type="SAM" id="Phobius"/>
    </source>
</evidence>
<feature type="transmembrane region" description="Helical" evidence="7">
    <location>
        <begin position="143"/>
        <end position="163"/>
    </location>
</feature>
<feature type="transmembrane region" description="Helical" evidence="7">
    <location>
        <begin position="828"/>
        <end position="844"/>
    </location>
</feature>
<feature type="transmembrane region" description="Helical" evidence="7">
    <location>
        <begin position="1000"/>
        <end position="1021"/>
    </location>
</feature>
<feature type="transmembrane region" description="Helical" evidence="7">
    <location>
        <begin position="945"/>
        <end position="967"/>
    </location>
</feature>
<feature type="transmembrane region" description="Helical" evidence="7">
    <location>
        <begin position="341"/>
        <end position="361"/>
    </location>
</feature>
<dbReference type="InterPro" id="IPR011547">
    <property type="entry name" value="SLC26A/SulP_dom"/>
</dbReference>
<feature type="transmembrane region" description="Helical" evidence="7">
    <location>
        <begin position="973"/>
        <end position="993"/>
    </location>
</feature>
<protein>
    <recommendedName>
        <fullName evidence="8">STAS domain-containing protein</fullName>
    </recommendedName>
</protein>
<dbReference type="Gramene" id="ORUFI03G06850.2">
    <property type="protein sequence ID" value="ORUFI03G06850.2"/>
    <property type="gene ID" value="ORUFI03G06850"/>
</dbReference>
<feature type="transmembrane region" description="Helical" evidence="7">
    <location>
        <begin position="373"/>
        <end position="393"/>
    </location>
</feature>
<feature type="transmembrane region" description="Helical" evidence="7">
    <location>
        <begin position="851"/>
        <end position="872"/>
    </location>
</feature>
<name>A0A0E0NQY4_ORYRU</name>
<feature type="domain" description="STAS" evidence="8">
    <location>
        <begin position="543"/>
        <end position="647"/>
    </location>
</feature>
<reference evidence="9" key="2">
    <citation type="submission" date="2015-06" db="UniProtKB">
        <authorList>
            <consortium name="EnsemblPlants"/>
        </authorList>
    </citation>
    <scope>IDENTIFICATION</scope>
</reference>
<accession>A0A0E0NQY4</accession>
<evidence type="ECO:0000256" key="4">
    <source>
        <dbReference type="ARBA" id="ARBA00022989"/>
    </source>
</evidence>
<dbReference type="GO" id="GO:0016020">
    <property type="term" value="C:membrane"/>
    <property type="evidence" value="ECO:0007669"/>
    <property type="project" value="UniProtKB-SubCell"/>
</dbReference>
<keyword evidence="4 7" id="KW-1133">Transmembrane helix</keyword>
<keyword evidence="5 7" id="KW-0472">Membrane</keyword>
<feature type="transmembrane region" description="Helical" evidence="7">
    <location>
        <begin position="431"/>
        <end position="451"/>
    </location>
</feature>
<evidence type="ECO:0000313" key="10">
    <source>
        <dbReference type="Proteomes" id="UP000008022"/>
    </source>
</evidence>
<dbReference type="FunFam" id="3.30.750.24:FF:000002">
    <property type="entry name" value="Sulfate transporter 31"/>
    <property type="match status" value="1"/>
</dbReference>
<dbReference type="GO" id="GO:0055085">
    <property type="term" value="P:transmembrane transport"/>
    <property type="evidence" value="ECO:0007669"/>
    <property type="project" value="InterPro"/>
</dbReference>
<dbReference type="CDD" id="cd07042">
    <property type="entry name" value="STAS_SulP_like_sulfate_transporter"/>
    <property type="match status" value="2"/>
</dbReference>
<feature type="transmembrane region" description="Helical" evidence="7">
    <location>
        <begin position="775"/>
        <end position="793"/>
    </location>
</feature>
<keyword evidence="10" id="KW-1185">Reference proteome</keyword>
<feature type="domain" description="STAS" evidence="8">
    <location>
        <begin position="1113"/>
        <end position="1209"/>
    </location>
</feature>
<dbReference type="InterPro" id="IPR001902">
    <property type="entry name" value="SLC26A/SulP_fam"/>
</dbReference>
<feature type="transmembrane region" description="Helical" evidence="7">
    <location>
        <begin position="257"/>
        <end position="274"/>
    </location>
</feature>
<dbReference type="PROSITE" id="PS50801">
    <property type="entry name" value="STAS"/>
    <property type="match status" value="2"/>
</dbReference>
<evidence type="ECO:0000256" key="2">
    <source>
        <dbReference type="ARBA" id="ARBA00022448"/>
    </source>
</evidence>
<evidence type="ECO:0000256" key="6">
    <source>
        <dbReference type="SAM" id="MobiDB-lite"/>
    </source>
</evidence>
<feature type="transmembrane region" description="Helical" evidence="7">
    <location>
        <begin position="175"/>
        <end position="193"/>
    </location>
</feature>
<feature type="transmembrane region" description="Helical" evidence="7">
    <location>
        <begin position="405"/>
        <end position="424"/>
    </location>
</feature>
<evidence type="ECO:0000259" key="8">
    <source>
        <dbReference type="PROSITE" id="PS50801"/>
    </source>
</evidence>
<dbReference type="AlphaFoldDB" id="A0A0E0NQY4"/>
<feature type="transmembrane region" description="Helical" evidence="7">
    <location>
        <begin position="281"/>
        <end position="302"/>
    </location>
</feature>
<dbReference type="InterPro" id="IPR036513">
    <property type="entry name" value="STAS_dom_sf"/>
</dbReference>
<keyword evidence="3 7" id="KW-0812">Transmembrane</keyword>
<feature type="transmembrane region" description="Helical" evidence="7">
    <location>
        <begin position="713"/>
        <end position="733"/>
    </location>
</feature>
<feature type="region of interest" description="Disordered" evidence="6">
    <location>
        <begin position="654"/>
        <end position="673"/>
    </location>
</feature>
<dbReference type="Pfam" id="PF00916">
    <property type="entry name" value="Sulfate_transp"/>
    <property type="match status" value="2"/>
</dbReference>